<dbReference type="Proteomes" id="UP000000602">
    <property type="component" value="Chromosome"/>
</dbReference>
<dbReference type="EMBL" id="CR522870">
    <property type="protein sequence ID" value="CAG36138.1"/>
    <property type="molecule type" value="Genomic_DNA"/>
</dbReference>
<keyword evidence="2" id="KW-1185">Reference proteome</keyword>
<proteinExistence type="predicted"/>
<evidence type="ECO:0000313" key="1">
    <source>
        <dbReference type="EMBL" id="CAG36138.1"/>
    </source>
</evidence>
<sequence>MLMSLSPFYGLGFFHCLRDNSIKQSLLDFSETIDLRQGSVMKTSTAHYRPARLSRQAISHIIDSGRPCCLNRSCQHCSMMFSYNIEHWRMQGRQQEKDRKLAGVGQREELVFFPHALCNKATRPSNRLRNLAHFLQKR</sequence>
<protein>
    <submittedName>
        <fullName evidence="1">Uncharacterized protein</fullName>
    </submittedName>
</protein>
<dbReference type="KEGG" id="dps:DP1409"/>
<evidence type="ECO:0000313" key="2">
    <source>
        <dbReference type="Proteomes" id="UP000000602"/>
    </source>
</evidence>
<gene>
    <name evidence="1" type="ordered locus">DP1409</name>
</gene>
<dbReference type="HOGENOM" id="CLU_1851944_0_0_7"/>
<dbReference type="AlphaFoldDB" id="Q6AND6"/>
<reference evidence="2" key="1">
    <citation type="journal article" date="2004" name="Environ. Microbiol.">
        <title>The genome of Desulfotalea psychrophila, a sulfate-reducing bacterium from permanently cold Arctic sediments.</title>
        <authorList>
            <person name="Rabus R."/>
            <person name="Ruepp A."/>
            <person name="Frickey T."/>
            <person name="Rattei T."/>
            <person name="Fartmann B."/>
            <person name="Stark M."/>
            <person name="Bauer M."/>
            <person name="Zibat A."/>
            <person name="Lombardot T."/>
            <person name="Becker I."/>
            <person name="Amann J."/>
            <person name="Gellner K."/>
            <person name="Teeling H."/>
            <person name="Leuschner W.D."/>
            <person name="Gloeckner F.-O."/>
            <person name="Lupas A.N."/>
            <person name="Amann R."/>
            <person name="Klenk H.-P."/>
        </authorList>
    </citation>
    <scope>NUCLEOTIDE SEQUENCE [LARGE SCALE GENOMIC DNA]</scope>
    <source>
        <strain evidence="2">DSM 12343 / LSv54</strain>
    </source>
</reference>
<accession>Q6AND6</accession>
<organism evidence="1 2">
    <name type="scientific">Desulfotalea psychrophila (strain LSv54 / DSM 12343)</name>
    <dbReference type="NCBI Taxonomy" id="177439"/>
    <lineage>
        <taxon>Bacteria</taxon>
        <taxon>Pseudomonadati</taxon>
        <taxon>Thermodesulfobacteriota</taxon>
        <taxon>Desulfobulbia</taxon>
        <taxon>Desulfobulbales</taxon>
        <taxon>Desulfocapsaceae</taxon>
        <taxon>Desulfotalea</taxon>
    </lineage>
</organism>
<name>Q6AND6_DESPS</name>